<keyword evidence="3" id="KW-1185">Reference proteome</keyword>
<feature type="transmembrane region" description="Helical" evidence="1">
    <location>
        <begin position="41"/>
        <end position="56"/>
    </location>
</feature>
<dbReference type="Proteomes" id="UP001500469">
    <property type="component" value="Unassembled WGS sequence"/>
</dbReference>
<accession>A0ABN1MYM7</accession>
<keyword evidence="1" id="KW-1133">Transmembrane helix</keyword>
<gene>
    <name evidence="2" type="ORF">GCM10009119_12160</name>
</gene>
<evidence type="ECO:0000256" key="1">
    <source>
        <dbReference type="SAM" id="Phobius"/>
    </source>
</evidence>
<protein>
    <submittedName>
        <fullName evidence="2">Uncharacterized protein</fullName>
    </submittedName>
</protein>
<proteinExistence type="predicted"/>
<evidence type="ECO:0000313" key="2">
    <source>
        <dbReference type="EMBL" id="GAA0878248.1"/>
    </source>
</evidence>
<reference evidence="2 3" key="1">
    <citation type="journal article" date="2019" name="Int. J. Syst. Evol. Microbiol.">
        <title>The Global Catalogue of Microorganisms (GCM) 10K type strain sequencing project: providing services to taxonomists for standard genome sequencing and annotation.</title>
        <authorList>
            <consortium name="The Broad Institute Genomics Platform"/>
            <consortium name="The Broad Institute Genome Sequencing Center for Infectious Disease"/>
            <person name="Wu L."/>
            <person name="Ma J."/>
        </authorList>
    </citation>
    <scope>NUCLEOTIDE SEQUENCE [LARGE SCALE GENOMIC DNA]</scope>
    <source>
        <strain evidence="2 3">JCM 16112</strain>
    </source>
</reference>
<keyword evidence="1" id="KW-0472">Membrane</keyword>
<dbReference type="EMBL" id="BAAAFI010000004">
    <property type="protein sequence ID" value="GAA0878248.1"/>
    <property type="molecule type" value="Genomic_DNA"/>
</dbReference>
<keyword evidence="1" id="KW-0812">Transmembrane</keyword>
<name>A0ABN1MYM7_9BACT</name>
<sequence length="67" mass="7148">MIDENFKVPQVLEKATHIAEGVTSLIAGSYVLSLALTKDNLLVKVAFGVAGAYLILRSGTKLRAANF</sequence>
<comment type="caution">
    <text evidence="2">The sequence shown here is derived from an EMBL/GenBank/DDBJ whole genome shotgun (WGS) entry which is preliminary data.</text>
</comment>
<organism evidence="2 3">
    <name type="scientific">Algoriphagus jejuensis</name>
    <dbReference type="NCBI Taxonomy" id="419934"/>
    <lineage>
        <taxon>Bacteria</taxon>
        <taxon>Pseudomonadati</taxon>
        <taxon>Bacteroidota</taxon>
        <taxon>Cytophagia</taxon>
        <taxon>Cytophagales</taxon>
        <taxon>Cyclobacteriaceae</taxon>
        <taxon>Algoriphagus</taxon>
    </lineage>
</organism>
<evidence type="ECO:0000313" key="3">
    <source>
        <dbReference type="Proteomes" id="UP001500469"/>
    </source>
</evidence>